<dbReference type="Gene3D" id="1.50.10.100">
    <property type="entry name" value="Chondroitin AC/alginate lyase"/>
    <property type="match status" value="1"/>
</dbReference>
<gene>
    <name evidence="3" type="ORF">RQX22_11625</name>
</gene>
<dbReference type="RefSeq" id="WP_315726665.1">
    <property type="nucleotide sequence ID" value="NZ_JAVUPU010000005.1"/>
</dbReference>
<proteinExistence type="predicted"/>
<evidence type="ECO:0000313" key="3">
    <source>
        <dbReference type="EMBL" id="MDT9599599.1"/>
    </source>
</evidence>
<reference evidence="3 4" key="1">
    <citation type="submission" date="2023-05" db="EMBL/GenBank/DDBJ databases">
        <authorList>
            <person name="Guo Y."/>
        </authorList>
    </citation>
    <scope>NUCLEOTIDE SEQUENCE [LARGE SCALE GENOMIC DNA]</scope>
    <source>
        <strain evidence="3 4">GR2756</strain>
    </source>
</reference>
<dbReference type="Proteomes" id="UP001259572">
    <property type="component" value="Unassembled WGS sequence"/>
</dbReference>
<feature type="domain" description="Heparinase II/III-like C-terminal" evidence="2">
    <location>
        <begin position="331"/>
        <end position="574"/>
    </location>
</feature>
<protein>
    <submittedName>
        <fullName evidence="3">Heparinase II/III family protein</fullName>
    </submittedName>
</protein>
<sequence length="580" mass="62413">MSLLEKIDSDPPEEIESGKRLIRVGDDRGASLSERLAYQLHRLAWRTPFHSFRLRGRFPLKLLAVPKDPIAGDKAAGEAILAGQLVRAGHKISIEALDFTAAAAMPRAMADYLQSFAWLRDLAAAATRERGARMGEKITQKWLLAHFEHVSEPAWRADLWGRRILFWSAYAPYILSSRDMVYRSAVLNTLARGARHLDKGAEKAPPGLARITAWSGVITAALVVQGGPARLGKGETGLIRALGTALHEDGGLVSRSPIEQLALVELLGQLRAVYYSARREMPEAIAEALEDSVAALLAVTLGDDCLSSWQGGNMVSRRRLEAAVEGSGVRARALRQARGWGYQRLAAKNSVVVFDAAPPPSSRALSGGCASTLAFELSDGPNRIVTNCGGVGETPDALSPALIKGLRTTAAHSTLTLGDRNSTAIHEDGTLGKGVSQVELGHDETGGVINVEATHDGYVRRYGLLHQRQLTLSGDGLELRGQDSLVPQGRRRRTEPVPFSVRFHLAPAVEVAATADGQGALLRVRGSGAWQFRCRGGKLSIEDGLWIDGDAKPHASQQLIISGETPPDGMTIAWLLRRAG</sequence>
<comment type="subcellular location">
    <subcellularLocation>
        <location evidence="1">Cell envelope</location>
    </subcellularLocation>
</comment>
<evidence type="ECO:0000313" key="4">
    <source>
        <dbReference type="Proteomes" id="UP001259572"/>
    </source>
</evidence>
<dbReference type="InterPro" id="IPR008929">
    <property type="entry name" value="Chondroitin_lyas"/>
</dbReference>
<dbReference type="EMBL" id="JAVUPU010000005">
    <property type="protein sequence ID" value="MDT9599599.1"/>
    <property type="molecule type" value="Genomic_DNA"/>
</dbReference>
<evidence type="ECO:0000259" key="2">
    <source>
        <dbReference type="Pfam" id="PF07940"/>
    </source>
</evidence>
<dbReference type="Gene3D" id="2.70.98.70">
    <property type="match status" value="1"/>
</dbReference>
<comment type="caution">
    <text evidence="3">The sequence shown here is derived from an EMBL/GenBank/DDBJ whole genome shotgun (WGS) entry which is preliminary data.</text>
</comment>
<dbReference type="InterPro" id="IPR012480">
    <property type="entry name" value="Hepar_II_III_C"/>
</dbReference>
<name>A0ABU3Q917_9SPHN</name>
<keyword evidence="4" id="KW-1185">Reference proteome</keyword>
<evidence type="ECO:0000256" key="1">
    <source>
        <dbReference type="ARBA" id="ARBA00004196"/>
    </source>
</evidence>
<dbReference type="Pfam" id="PF07940">
    <property type="entry name" value="Hepar_II_III_C"/>
    <property type="match status" value="1"/>
</dbReference>
<accession>A0ABU3Q917</accession>
<organism evidence="3 4">
    <name type="scientific">Sphingosinicella rhizophila</name>
    <dbReference type="NCBI Taxonomy" id="3050082"/>
    <lineage>
        <taxon>Bacteria</taxon>
        <taxon>Pseudomonadati</taxon>
        <taxon>Pseudomonadota</taxon>
        <taxon>Alphaproteobacteria</taxon>
        <taxon>Sphingomonadales</taxon>
        <taxon>Sphingosinicellaceae</taxon>
        <taxon>Sphingosinicella</taxon>
    </lineage>
</organism>